<comment type="caution">
    <text evidence="3">The sequence shown here is derived from an EMBL/GenBank/DDBJ whole genome shotgun (WGS) entry which is preliminary data.</text>
</comment>
<evidence type="ECO:0000259" key="2">
    <source>
        <dbReference type="Pfam" id="PF18218"/>
    </source>
</evidence>
<protein>
    <recommendedName>
        <fullName evidence="2">Lantibiotic immunity protein Spa1 C-terminal domain-containing protein</fullName>
    </recommendedName>
</protein>
<dbReference type="RefSeq" id="WP_138003027.1">
    <property type="nucleotide sequence ID" value="NZ_QGQD01000064.1"/>
</dbReference>
<name>A0A4U8Q6W8_9FIRM</name>
<feature type="signal peptide" evidence="1">
    <location>
        <begin position="1"/>
        <end position="21"/>
    </location>
</feature>
<accession>A0A4U8Q6W8</accession>
<feature type="domain" description="Lantibiotic immunity protein Spa1 C-terminal" evidence="2">
    <location>
        <begin position="43"/>
        <end position="145"/>
    </location>
</feature>
<dbReference type="InterPro" id="IPR040876">
    <property type="entry name" value="Spa1_C"/>
</dbReference>
<organism evidence="3 4">
    <name type="scientific">Robinsoniella peoriensis</name>
    <dbReference type="NCBI Taxonomy" id="180332"/>
    <lineage>
        <taxon>Bacteria</taxon>
        <taxon>Bacillati</taxon>
        <taxon>Bacillota</taxon>
        <taxon>Clostridia</taxon>
        <taxon>Lachnospirales</taxon>
        <taxon>Lachnospiraceae</taxon>
        <taxon>Robinsoniella</taxon>
    </lineage>
</organism>
<dbReference type="EMBL" id="QGQD01000064">
    <property type="protein sequence ID" value="TLC99842.1"/>
    <property type="molecule type" value="Genomic_DNA"/>
</dbReference>
<dbReference type="Proteomes" id="UP000306509">
    <property type="component" value="Unassembled WGS sequence"/>
</dbReference>
<evidence type="ECO:0000256" key="1">
    <source>
        <dbReference type="SAM" id="SignalP"/>
    </source>
</evidence>
<keyword evidence="1" id="KW-0732">Signal</keyword>
<dbReference type="PROSITE" id="PS51257">
    <property type="entry name" value="PROKAR_LIPOPROTEIN"/>
    <property type="match status" value="1"/>
</dbReference>
<evidence type="ECO:0000313" key="4">
    <source>
        <dbReference type="Proteomes" id="UP000306509"/>
    </source>
</evidence>
<dbReference type="NCBIfam" id="NF033433">
    <property type="entry name" value="NisI_immun_dup"/>
    <property type="match status" value="2"/>
</dbReference>
<reference evidence="3 4" key="1">
    <citation type="journal article" date="2019" name="Anaerobe">
        <title>Detection of Robinsoniella peoriensis in multiple bone samples of a trauma patient.</title>
        <authorList>
            <person name="Schrottner P."/>
            <person name="Hartwich K."/>
            <person name="Bunk B."/>
            <person name="Schober I."/>
            <person name="Helbig S."/>
            <person name="Rudolph W.W."/>
            <person name="Gunzer F."/>
        </authorList>
    </citation>
    <scope>NUCLEOTIDE SEQUENCE [LARGE SCALE GENOMIC DNA]</scope>
    <source>
        <strain evidence="3 4">DSM 106044</strain>
    </source>
</reference>
<proteinExistence type="predicted"/>
<gene>
    <name evidence="3" type="ORF">DSM106044_03309</name>
</gene>
<dbReference type="AlphaFoldDB" id="A0A4U8Q6W8"/>
<evidence type="ECO:0000313" key="3">
    <source>
        <dbReference type="EMBL" id="TLC99842.1"/>
    </source>
</evidence>
<keyword evidence="4" id="KW-1185">Reference proteome</keyword>
<dbReference type="Pfam" id="PF18218">
    <property type="entry name" value="Spa1_C"/>
    <property type="match status" value="2"/>
</dbReference>
<dbReference type="Gene3D" id="2.170.150.60">
    <property type="match status" value="2"/>
</dbReference>
<sequence precursor="true">MKKGIKIWMAAAVAAVLCISAAGCGLLKEAVKRNREGKEQCTVNEEDASRFYMGNKEYTILEDTLGRDQLGDWIGYIQKYVYLNDQNQVVLEKEIEENLTDMADLGKELPENSDCMVTFLNVFQLKDSQTEDDVVIDVGNGFHKAVTHPDDEQKSRIISFERIEAEGADDWKVNSRNCRELLRGNQIYEITDIQMPEASDGKYLGNSGEHYIFDNNTGRAISRVDLMEIETVPGRLSSQQRMDWYYGEIYSLPGVEEEEAVAVKINDQFLKAVIKKEQ</sequence>
<feature type="domain" description="Lantibiotic immunity protein Spa1 C-terminal" evidence="2">
    <location>
        <begin position="173"/>
        <end position="272"/>
    </location>
</feature>
<feature type="chain" id="PRO_5020624511" description="Lantibiotic immunity protein Spa1 C-terminal domain-containing protein" evidence="1">
    <location>
        <begin position="22"/>
        <end position="278"/>
    </location>
</feature>